<evidence type="ECO:0000256" key="2">
    <source>
        <dbReference type="SAM" id="Phobius"/>
    </source>
</evidence>
<evidence type="ECO:0000256" key="1">
    <source>
        <dbReference type="SAM" id="MobiDB-lite"/>
    </source>
</evidence>
<evidence type="ECO:0000313" key="3">
    <source>
        <dbReference type="EMBL" id="KAK7511374.1"/>
    </source>
</evidence>
<accession>A0ABR1KAY7</accession>
<feature type="region of interest" description="Disordered" evidence="1">
    <location>
        <begin position="89"/>
        <end position="162"/>
    </location>
</feature>
<gene>
    <name evidence="3" type="ORF">IWZ03DRAFT_58845</name>
</gene>
<reference evidence="3 4" key="1">
    <citation type="submission" date="2024-04" db="EMBL/GenBank/DDBJ databases">
        <title>Phyllosticta paracitricarpa is synonymous to the EU quarantine fungus P. citricarpa based on phylogenomic analyses.</title>
        <authorList>
            <consortium name="Lawrence Berkeley National Laboratory"/>
            <person name="Van Ingen-Buijs V.A."/>
            <person name="Van Westerhoven A.C."/>
            <person name="Haridas S."/>
            <person name="Skiadas P."/>
            <person name="Martin F."/>
            <person name="Groenewald J.Z."/>
            <person name="Crous P.W."/>
            <person name="Seidl M.F."/>
        </authorList>
    </citation>
    <scope>NUCLEOTIDE SEQUENCE [LARGE SCALE GENOMIC DNA]</scope>
    <source>
        <strain evidence="3 4">CBS 123371</strain>
    </source>
</reference>
<name>A0ABR1KAY7_9PEZI</name>
<comment type="caution">
    <text evidence="3">The sequence shown here is derived from an EMBL/GenBank/DDBJ whole genome shotgun (WGS) entry which is preliminary data.</text>
</comment>
<dbReference type="Proteomes" id="UP001363622">
    <property type="component" value="Unassembled WGS sequence"/>
</dbReference>
<keyword evidence="2" id="KW-0812">Transmembrane</keyword>
<keyword evidence="2" id="KW-1133">Transmembrane helix</keyword>
<feature type="compositionally biased region" description="Polar residues" evidence="1">
    <location>
        <begin position="92"/>
        <end position="103"/>
    </location>
</feature>
<protein>
    <submittedName>
        <fullName evidence="3">Uncharacterized protein</fullName>
    </submittedName>
</protein>
<sequence length="162" mass="18732">MEHPQSIQSEVSGKKGRYKWMCFVCSMCCAVINFVVYLPTCLPLKVLIICLSKCFHALSLSSPYQASLLTTRHCLLLHCIIAERNGRRDSRYTGQSSNQQVNKHQSRTKRTKRKEPTPKKKKKKKKKNRSLHHQVNKSINGRVNRAYHHHHSSSLHSLKKIS</sequence>
<feature type="compositionally biased region" description="Basic residues" evidence="1">
    <location>
        <begin position="104"/>
        <end position="135"/>
    </location>
</feature>
<proteinExistence type="predicted"/>
<dbReference type="EMBL" id="JBBPHU010000012">
    <property type="protein sequence ID" value="KAK7511374.1"/>
    <property type="molecule type" value="Genomic_DNA"/>
</dbReference>
<keyword evidence="4" id="KW-1185">Reference proteome</keyword>
<organism evidence="3 4">
    <name type="scientific">Phyllosticta citriasiana</name>
    <dbReference type="NCBI Taxonomy" id="595635"/>
    <lineage>
        <taxon>Eukaryota</taxon>
        <taxon>Fungi</taxon>
        <taxon>Dikarya</taxon>
        <taxon>Ascomycota</taxon>
        <taxon>Pezizomycotina</taxon>
        <taxon>Dothideomycetes</taxon>
        <taxon>Dothideomycetes incertae sedis</taxon>
        <taxon>Botryosphaeriales</taxon>
        <taxon>Phyllostictaceae</taxon>
        <taxon>Phyllosticta</taxon>
    </lineage>
</organism>
<keyword evidence="2" id="KW-0472">Membrane</keyword>
<feature type="transmembrane region" description="Helical" evidence="2">
    <location>
        <begin position="20"/>
        <end position="38"/>
    </location>
</feature>
<feature type="compositionally biased region" description="Basic residues" evidence="1">
    <location>
        <begin position="145"/>
        <end position="162"/>
    </location>
</feature>
<evidence type="ECO:0000313" key="4">
    <source>
        <dbReference type="Proteomes" id="UP001363622"/>
    </source>
</evidence>